<reference evidence="2 3" key="1">
    <citation type="submission" date="2024-01" db="EMBL/GenBank/DDBJ databases">
        <authorList>
            <person name="Waweru B."/>
        </authorList>
    </citation>
    <scope>NUCLEOTIDE SEQUENCE [LARGE SCALE GENOMIC DNA]</scope>
</reference>
<comment type="caution">
    <text evidence="2">The sequence shown here is derived from an EMBL/GenBank/DDBJ whole genome shotgun (WGS) entry which is preliminary data.</text>
</comment>
<gene>
    <name evidence="2" type="ORF">DCAF_LOCUS2061</name>
</gene>
<feature type="compositionally biased region" description="Basic and acidic residues" evidence="1">
    <location>
        <begin position="13"/>
        <end position="27"/>
    </location>
</feature>
<keyword evidence="3" id="KW-1185">Reference proteome</keyword>
<accession>A0AAV1QVU5</accession>
<evidence type="ECO:0000313" key="3">
    <source>
        <dbReference type="Proteomes" id="UP001314170"/>
    </source>
</evidence>
<dbReference type="Proteomes" id="UP001314170">
    <property type="component" value="Unassembled WGS sequence"/>
</dbReference>
<feature type="region of interest" description="Disordered" evidence="1">
    <location>
        <begin position="1"/>
        <end position="29"/>
    </location>
</feature>
<name>A0AAV1QVU5_9ROSI</name>
<protein>
    <submittedName>
        <fullName evidence="2">Uncharacterized protein</fullName>
    </submittedName>
</protein>
<proteinExistence type="predicted"/>
<evidence type="ECO:0000256" key="1">
    <source>
        <dbReference type="SAM" id="MobiDB-lite"/>
    </source>
</evidence>
<evidence type="ECO:0000313" key="2">
    <source>
        <dbReference type="EMBL" id="CAK7324415.1"/>
    </source>
</evidence>
<organism evidence="2 3">
    <name type="scientific">Dovyalis caffra</name>
    <dbReference type="NCBI Taxonomy" id="77055"/>
    <lineage>
        <taxon>Eukaryota</taxon>
        <taxon>Viridiplantae</taxon>
        <taxon>Streptophyta</taxon>
        <taxon>Embryophyta</taxon>
        <taxon>Tracheophyta</taxon>
        <taxon>Spermatophyta</taxon>
        <taxon>Magnoliopsida</taxon>
        <taxon>eudicotyledons</taxon>
        <taxon>Gunneridae</taxon>
        <taxon>Pentapetalae</taxon>
        <taxon>rosids</taxon>
        <taxon>fabids</taxon>
        <taxon>Malpighiales</taxon>
        <taxon>Salicaceae</taxon>
        <taxon>Flacourtieae</taxon>
        <taxon>Dovyalis</taxon>
    </lineage>
</organism>
<sequence length="104" mass="11511">MWMNLATKLKGKSKVDEAKKMESESERSAGSAKVTFVLKLLSDIRLCMCMQLESYRDETWNCVLGGDLFKRIFTGMDLMNGETNCPKKLLAPCGVVDPVKGGGE</sequence>
<dbReference type="EMBL" id="CAWUPB010000351">
    <property type="protein sequence ID" value="CAK7324415.1"/>
    <property type="molecule type" value="Genomic_DNA"/>
</dbReference>
<dbReference type="AlphaFoldDB" id="A0AAV1QVU5"/>